<evidence type="ECO:0000313" key="3">
    <source>
        <dbReference type="EMBL" id="CAK7912651.1"/>
    </source>
</evidence>
<evidence type="ECO:0000313" key="4">
    <source>
        <dbReference type="Proteomes" id="UP001497600"/>
    </source>
</evidence>
<gene>
    <name evidence="3" type="ORF">CAAN4_F08020</name>
</gene>
<dbReference type="PANTHER" id="PTHR42686:SF1">
    <property type="entry name" value="GH17980P-RELATED"/>
    <property type="match status" value="1"/>
</dbReference>
<dbReference type="Gene3D" id="3.20.20.100">
    <property type="entry name" value="NADP-dependent oxidoreductase domain"/>
    <property type="match status" value="1"/>
</dbReference>
<reference evidence="3 4" key="1">
    <citation type="submission" date="2024-01" db="EMBL/GenBank/DDBJ databases">
        <authorList>
            <consortium name="Genoscope - CEA"/>
            <person name="William W."/>
        </authorList>
    </citation>
    <scope>NUCLEOTIDE SEQUENCE [LARGE SCALE GENOMIC DNA]</scope>
    <source>
        <strain evidence="3 4">29B2s-10</strain>
    </source>
</reference>
<proteinExistence type="predicted"/>
<dbReference type="Proteomes" id="UP001497600">
    <property type="component" value="Chromosome F"/>
</dbReference>
<protein>
    <recommendedName>
        <fullName evidence="2">NADP-dependent oxidoreductase domain-containing protein</fullName>
    </recommendedName>
</protein>
<name>A0ABP0EIQ7_9ASCO</name>
<accession>A0ABP0EIQ7</accession>
<dbReference type="SUPFAM" id="SSF51430">
    <property type="entry name" value="NAD(P)-linked oxidoreductase"/>
    <property type="match status" value="1"/>
</dbReference>
<evidence type="ECO:0000259" key="2">
    <source>
        <dbReference type="Pfam" id="PF00248"/>
    </source>
</evidence>
<dbReference type="PANTHER" id="PTHR42686">
    <property type="entry name" value="GH17980P-RELATED"/>
    <property type="match status" value="1"/>
</dbReference>
<evidence type="ECO:0000256" key="1">
    <source>
        <dbReference type="ARBA" id="ARBA00023002"/>
    </source>
</evidence>
<dbReference type="EMBL" id="OZ004258">
    <property type="protein sequence ID" value="CAK7912651.1"/>
    <property type="molecule type" value="Genomic_DNA"/>
</dbReference>
<organism evidence="3 4">
    <name type="scientific">[Candida] anglica</name>
    <dbReference type="NCBI Taxonomy" id="148631"/>
    <lineage>
        <taxon>Eukaryota</taxon>
        <taxon>Fungi</taxon>
        <taxon>Dikarya</taxon>
        <taxon>Ascomycota</taxon>
        <taxon>Saccharomycotina</taxon>
        <taxon>Pichiomycetes</taxon>
        <taxon>Debaryomycetaceae</taxon>
        <taxon>Kurtzmaniella</taxon>
    </lineage>
</organism>
<dbReference type="PRINTS" id="PR00069">
    <property type="entry name" value="ALDKETRDTASE"/>
</dbReference>
<dbReference type="InterPro" id="IPR036812">
    <property type="entry name" value="NAD(P)_OxRdtase_dom_sf"/>
</dbReference>
<dbReference type="InterPro" id="IPR023210">
    <property type="entry name" value="NADP_OxRdtase_dom"/>
</dbReference>
<keyword evidence="4" id="KW-1185">Reference proteome</keyword>
<feature type="domain" description="NADP-dependent oxidoreductase" evidence="2">
    <location>
        <begin position="11"/>
        <end position="310"/>
    </location>
</feature>
<dbReference type="InterPro" id="IPR020471">
    <property type="entry name" value="AKR"/>
</dbReference>
<dbReference type="Pfam" id="PF00248">
    <property type="entry name" value="Aldo_ket_red"/>
    <property type="match status" value="1"/>
</dbReference>
<sequence>MPTKTIGDLPPLIVGGAVFNTQYNSDPHSLSSTEILEVAFAKGFNAIDTSPYYGPSEEILGEALKKIKGKWARETYMICTKAGRVKLNDFDYSREAVRKSVLRSLQRLDTTYLDLVYMHDIEFVNEQEIFEALRELKLLKEEGLVLNIGVSGYPVDFLYKIALECKQGDIGSLDMIMSYSNGCIQNELMFQYYDDFLTKCGVKKIMNGSILSMSLLRSEPTKDFHPAPRALKDRVTQVATTLKREDGVELADLATRFALRRSLFESKTAKKGEEKKQENGALVWDETCSIVLGVSNVAELEDAISNFELVRSNGPINREDDILFKKVREELGEHFNETWESGIKHN</sequence>
<keyword evidence="1" id="KW-0560">Oxidoreductase</keyword>